<organism evidence="2">
    <name type="scientific">Schlesneria paludicola</name>
    <dbReference type="NCBI Taxonomy" id="360056"/>
    <lineage>
        <taxon>Bacteria</taxon>
        <taxon>Pseudomonadati</taxon>
        <taxon>Planctomycetota</taxon>
        <taxon>Planctomycetia</taxon>
        <taxon>Planctomycetales</taxon>
        <taxon>Planctomycetaceae</taxon>
        <taxon>Schlesneria</taxon>
    </lineage>
</organism>
<sequence>MVPEARSDGFRGKGNRPSRRGRRALRSAVWATGASIPPGRTVFQPARRTNR</sequence>
<accession>A0A7C4LJE7</accession>
<proteinExistence type="predicted"/>
<protein>
    <submittedName>
        <fullName evidence="2">Uncharacterized protein</fullName>
    </submittedName>
</protein>
<name>A0A7C4LJE7_9PLAN</name>
<feature type="compositionally biased region" description="Basic residues" evidence="1">
    <location>
        <begin position="13"/>
        <end position="25"/>
    </location>
</feature>
<comment type="caution">
    <text evidence="2">The sequence shown here is derived from an EMBL/GenBank/DDBJ whole genome shotgun (WGS) entry which is preliminary data.</text>
</comment>
<reference evidence="2" key="1">
    <citation type="journal article" date="2020" name="mSystems">
        <title>Genome- and Community-Level Interaction Insights into Carbon Utilization and Element Cycling Functions of Hydrothermarchaeota in Hydrothermal Sediment.</title>
        <authorList>
            <person name="Zhou Z."/>
            <person name="Liu Y."/>
            <person name="Xu W."/>
            <person name="Pan J."/>
            <person name="Luo Z.H."/>
            <person name="Li M."/>
        </authorList>
    </citation>
    <scope>NUCLEOTIDE SEQUENCE [LARGE SCALE GENOMIC DNA]</scope>
    <source>
        <strain evidence="2">SpSt-508</strain>
    </source>
</reference>
<gene>
    <name evidence="2" type="ORF">ENS64_02435</name>
</gene>
<dbReference type="EMBL" id="DSVQ01000006">
    <property type="protein sequence ID" value="HGT38116.1"/>
    <property type="molecule type" value="Genomic_DNA"/>
</dbReference>
<evidence type="ECO:0000256" key="1">
    <source>
        <dbReference type="SAM" id="MobiDB-lite"/>
    </source>
</evidence>
<feature type="compositionally biased region" description="Basic and acidic residues" evidence="1">
    <location>
        <begin position="1"/>
        <end position="11"/>
    </location>
</feature>
<dbReference type="AlphaFoldDB" id="A0A7C4LJE7"/>
<evidence type="ECO:0000313" key="2">
    <source>
        <dbReference type="EMBL" id="HGT38116.1"/>
    </source>
</evidence>
<feature type="region of interest" description="Disordered" evidence="1">
    <location>
        <begin position="1"/>
        <end position="51"/>
    </location>
</feature>